<gene>
    <name evidence="2" type="ORF">ZYGR_0N02750</name>
</gene>
<dbReference type="InterPro" id="IPR000073">
    <property type="entry name" value="AB_hydrolase_1"/>
</dbReference>
<reference evidence="2 3" key="1">
    <citation type="submission" date="2016-08" db="EMBL/GenBank/DDBJ databases">
        <title>Draft genome sequence of allopolyploid Zygosaccharomyces rouxii.</title>
        <authorList>
            <person name="Watanabe J."/>
            <person name="Uehara K."/>
            <person name="Mogi Y."/>
            <person name="Tsukioka Y."/>
        </authorList>
    </citation>
    <scope>NUCLEOTIDE SEQUENCE [LARGE SCALE GENOMIC DNA]</scope>
    <source>
        <strain evidence="2 3">NBRC 110957</strain>
    </source>
</reference>
<dbReference type="OMA" id="ARDPIMD"/>
<dbReference type="eggNOG" id="KOG4409">
    <property type="taxonomic scope" value="Eukaryota"/>
</dbReference>
<dbReference type="GO" id="GO:0006654">
    <property type="term" value="P:phosphatidic acid biosynthetic process"/>
    <property type="evidence" value="ECO:0007669"/>
    <property type="project" value="EnsemblFungi"/>
</dbReference>
<dbReference type="GO" id="GO:0055088">
    <property type="term" value="P:lipid homeostasis"/>
    <property type="evidence" value="ECO:0007669"/>
    <property type="project" value="TreeGrafter"/>
</dbReference>
<dbReference type="PANTHER" id="PTHR42886">
    <property type="entry name" value="RE40534P-RELATED"/>
    <property type="match status" value="1"/>
</dbReference>
<dbReference type="GO" id="GO:0042171">
    <property type="term" value="F:lysophosphatidic acid acyltransferase activity"/>
    <property type="evidence" value="ECO:0007669"/>
    <property type="project" value="EnsemblFungi"/>
</dbReference>
<proteinExistence type="predicted"/>
<accession>A0A1Q2ZZK3</accession>
<dbReference type="Proteomes" id="UP000187013">
    <property type="component" value="Unassembled WGS sequence"/>
</dbReference>
<comment type="caution">
    <text evidence="2">The sequence shown here is derived from an EMBL/GenBank/DDBJ whole genome shotgun (WGS) entry which is preliminary data.</text>
</comment>
<dbReference type="EMBL" id="BDGX01000014">
    <property type="protein sequence ID" value="GAV48870.1"/>
    <property type="molecule type" value="Genomic_DNA"/>
</dbReference>
<evidence type="ECO:0000259" key="1">
    <source>
        <dbReference type="Pfam" id="PF00561"/>
    </source>
</evidence>
<evidence type="ECO:0000313" key="2">
    <source>
        <dbReference type="EMBL" id="GAV48870.1"/>
    </source>
</evidence>
<organism evidence="2 3">
    <name type="scientific">Zygosaccharomyces rouxii</name>
    <dbReference type="NCBI Taxonomy" id="4956"/>
    <lineage>
        <taxon>Eukaryota</taxon>
        <taxon>Fungi</taxon>
        <taxon>Dikarya</taxon>
        <taxon>Ascomycota</taxon>
        <taxon>Saccharomycotina</taxon>
        <taxon>Saccharomycetes</taxon>
        <taxon>Saccharomycetales</taxon>
        <taxon>Saccharomycetaceae</taxon>
        <taxon>Zygosaccharomyces</taxon>
    </lineage>
</organism>
<dbReference type="Gene3D" id="3.40.50.1820">
    <property type="entry name" value="alpha/beta hydrolase"/>
    <property type="match status" value="1"/>
</dbReference>
<dbReference type="SUPFAM" id="SSF53474">
    <property type="entry name" value="alpha/beta-Hydrolases"/>
    <property type="match status" value="1"/>
</dbReference>
<dbReference type="InterPro" id="IPR029058">
    <property type="entry name" value="AB_hydrolase_fold"/>
</dbReference>
<feature type="domain" description="AB hydrolase-1" evidence="1">
    <location>
        <begin position="62"/>
        <end position="367"/>
    </location>
</feature>
<dbReference type="GO" id="GO:0004623">
    <property type="term" value="F:phospholipase A2 activity"/>
    <property type="evidence" value="ECO:0007669"/>
    <property type="project" value="TreeGrafter"/>
</dbReference>
<dbReference type="GO" id="GO:0035965">
    <property type="term" value="P:cardiolipin acyl-chain remodeling"/>
    <property type="evidence" value="ECO:0007669"/>
    <property type="project" value="TreeGrafter"/>
</dbReference>
<sequence length="380" mass="43731">MMWWITDWMSRKDPVADLKHFQDKIMNLVKVGGNMENTMVNGQVNQWHFHNSNASEVTTPTLLIHGYAASSMAYYRTFQGLTDKISDLYTIDLPSNGLSKELPLILDGQTPPPLKVEIHKDGSKFKIIERVDAEHCRSVVKQYEDYYLDSIELWRKHNGIGRFNLVGHSFGGYIAFKYAVKYPKAVEQLGLISPLGVESNIYSVNNDWKLDTVYEMESTDPASRMYGKNWEIPKVLFERQTELLRWMGPIGAKLCWNYITAAYNKLPTMEYKDYVFELLYGNGGIPKTARKVFGGLFTRSLLARDPIMDSMDKLGARKVLLLYGDSDWMNNYAGYRMVELLNQKRGKGYATYDEVPDARHNLFLDNPDSFNDKLIQFLGE</sequence>
<dbReference type="AlphaFoldDB" id="A0A1Q2ZZK3"/>
<dbReference type="GO" id="GO:0005743">
    <property type="term" value="C:mitochondrial inner membrane"/>
    <property type="evidence" value="ECO:0007669"/>
    <property type="project" value="TreeGrafter"/>
</dbReference>
<protein>
    <recommendedName>
        <fullName evidence="1">AB hydrolase-1 domain-containing protein</fullName>
    </recommendedName>
</protein>
<name>A0A1Q2ZZK3_ZYGRO</name>
<dbReference type="OrthoDB" id="7457040at2759"/>
<evidence type="ECO:0000313" key="3">
    <source>
        <dbReference type="Proteomes" id="UP000187013"/>
    </source>
</evidence>
<dbReference type="PANTHER" id="PTHR42886:SF23">
    <property type="entry name" value="1-ACYLGLYCEROL-3-PHOSPHATE O-ACYLTRANSFERASE ICT1-RELATED"/>
    <property type="match status" value="1"/>
</dbReference>
<dbReference type="Pfam" id="PF00561">
    <property type="entry name" value="Abhydrolase_1"/>
    <property type="match status" value="1"/>
</dbReference>